<dbReference type="InterPro" id="IPR013785">
    <property type="entry name" value="Aldolase_TIM"/>
</dbReference>
<dbReference type="GO" id="GO:0004807">
    <property type="term" value="F:triose-phosphate isomerase activity"/>
    <property type="evidence" value="ECO:0007669"/>
    <property type="project" value="UniProtKB-UniRule"/>
</dbReference>
<dbReference type="PROSITE" id="PS00171">
    <property type="entry name" value="TIM_1"/>
    <property type="match status" value="1"/>
</dbReference>
<dbReference type="GO" id="GO:0006094">
    <property type="term" value="P:gluconeogenesis"/>
    <property type="evidence" value="ECO:0007669"/>
    <property type="project" value="UniProtKB-UniRule"/>
</dbReference>
<feature type="binding site" evidence="8">
    <location>
        <begin position="9"/>
        <end position="11"/>
    </location>
    <ligand>
        <name>substrate</name>
    </ligand>
</feature>
<evidence type="ECO:0000256" key="6">
    <source>
        <dbReference type="ARBA" id="ARBA00023152"/>
    </source>
</evidence>
<sequence length="254" mass="26513">MRRKIVAGNWKMNGSTELVEQLVDPVRDGVGALDNGVEVVIIPPALYARDVLVRARGRLSVGVQNVSQWRSGAYTGEVSAAMAADLGCRVALVGHSERRQYFGETDAVIAEKVAQALSAELEVILCVGETLNEREAGDAEAVVTGQVRQGLARVAAAQWSRVVVAYEPVWAIGTGQTATAEDAQCMHRAIRQALAEAGAPAETISVLYGGSVKADNAAALFAQPDIDGGLIGGASLVAEDFLSICRAMPAGAKG</sequence>
<name>A0A1V2DR92_9GAMM</name>
<feature type="binding site" evidence="8">
    <location>
        <position position="173"/>
    </location>
    <ligand>
        <name>substrate</name>
    </ligand>
</feature>
<evidence type="ECO:0000256" key="1">
    <source>
        <dbReference type="ARBA" id="ARBA00004680"/>
    </source>
</evidence>
<comment type="pathway">
    <text evidence="2">Carbohydrate metabolism; erythritol degradation.</text>
</comment>
<evidence type="ECO:0000256" key="2">
    <source>
        <dbReference type="ARBA" id="ARBA00004939"/>
    </source>
</evidence>
<dbReference type="InterPro" id="IPR000652">
    <property type="entry name" value="Triosephosphate_isomerase"/>
</dbReference>
<feature type="binding site" evidence="8">
    <location>
        <begin position="232"/>
        <end position="233"/>
    </location>
    <ligand>
        <name>substrate</name>
    </ligand>
</feature>
<evidence type="ECO:0000256" key="5">
    <source>
        <dbReference type="ARBA" id="ARBA00022490"/>
    </source>
</evidence>
<dbReference type="InterPro" id="IPR035990">
    <property type="entry name" value="TIM_sf"/>
</dbReference>
<dbReference type="Pfam" id="PF00121">
    <property type="entry name" value="TIM"/>
    <property type="match status" value="1"/>
</dbReference>
<keyword evidence="5 8" id="KW-0963">Cytoplasm</keyword>
<dbReference type="PROSITE" id="PS51440">
    <property type="entry name" value="TIM_2"/>
    <property type="match status" value="1"/>
</dbReference>
<dbReference type="InterPro" id="IPR020861">
    <property type="entry name" value="Triosephosphate_isomerase_AS"/>
</dbReference>
<comment type="function">
    <text evidence="8">Involved in the gluconeogenesis. Catalyzes stereospecifically the conversion of dihydroxyacetone phosphate (DHAP) to D-glyceraldehyde-3-phosphate (G3P).</text>
</comment>
<comment type="pathway">
    <text evidence="1 8 9">Carbohydrate degradation; glycolysis; D-glyceraldehyde 3-phosphate from glycerone phosphate: step 1/1.</text>
</comment>
<evidence type="ECO:0000256" key="7">
    <source>
        <dbReference type="ARBA" id="ARBA00023235"/>
    </source>
</evidence>
<evidence type="ECO:0000256" key="9">
    <source>
        <dbReference type="RuleBase" id="RU363013"/>
    </source>
</evidence>
<evidence type="ECO:0000313" key="11">
    <source>
        <dbReference type="Proteomes" id="UP000189339"/>
    </source>
</evidence>
<dbReference type="GO" id="GO:0005829">
    <property type="term" value="C:cytosol"/>
    <property type="evidence" value="ECO:0007669"/>
    <property type="project" value="TreeGrafter"/>
</dbReference>
<dbReference type="SUPFAM" id="SSF51351">
    <property type="entry name" value="Triosephosphate isomerase (TIM)"/>
    <property type="match status" value="1"/>
</dbReference>
<comment type="similarity">
    <text evidence="3 8 9">Belongs to the triosephosphate isomerase family.</text>
</comment>
<dbReference type="HAMAP" id="MF_00147_B">
    <property type="entry name" value="TIM_B"/>
    <property type="match status" value="1"/>
</dbReference>
<evidence type="ECO:0000256" key="3">
    <source>
        <dbReference type="ARBA" id="ARBA00007422"/>
    </source>
</evidence>
<proteinExistence type="inferred from homology"/>
<evidence type="ECO:0000313" key="10">
    <source>
        <dbReference type="EMBL" id="ONF43235.1"/>
    </source>
</evidence>
<dbReference type="AlphaFoldDB" id="A0A1V2DR92"/>
<accession>A0A1V2DR92</accession>
<reference evidence="10 11" key="1">
    <citation type="submission" date="2016-12" db="EMBL/GenBank/DDBJ databases">
        <title>Marinobacter lutaoensis whole genome sequencing.</title>
        <authorList>
            <person name="Verma A."/>
            <person name="Krishnamurthi S."/>
        </authorList>
    </citation>
    <scope>NUCLEOTIDE SEQUENCE [LARGE SCALE GENOMIC DNA]</scope>
    <source>
        <strain evidence="10 11">T5054</strain>
    </source>
</reference>
<dbReference type="CDD" id="cd00311">
    <property type="entry name" value="TIM"/>
    <property type="match status" value="1"/>
</dbReference>
<dbReference type="STRING" id="135739.BTO32_11145"/>
<dbReference type="EC" id="5.3.1.1" evidence="8 9"/>
<dbReference type="InterPro" id="IPR022896">
    <property type="entry name" value="TrioseP_Isoase_bac/euk"/>
</dbReference>
<dbReference type="UniPathway" id="UPA00109">
    <property type="reaction ID" value="UER00189"/>
</dbReference>
<feature type="binding site" evidence="8">
    <location>
        <position position="211"/>
    </location>
    <ligand>
        <name>substrate</name>
    </ligand>
</feature>
<comment type="subunit">
    <text evidence="8 9">Homodimer.</text>
</comment>
<dbReference type="UniPathway" id="UPA00138"/>
<feature type="active site" description="Proton acceptor" evidence="8">
    <location>
        <position position="167"/>
    </location>
</feature>
<comment type="catalytic activity">
    <reaction evidence="8 9">
        <text>D-glyceraldehyde 3-phosphate = dihydroxyacetone phosphate</text>
        <dbReference type="Rhea" id="RHEA:18585"/>
        <dbReference type="ChEBI" id="CHEBI:57642"/>
        <dbReference type="ChEBI" id="CHEBI:59776"/>
        <dbReference type="EC" id="5.3.1.1"/>
    </reaction>
</comment>
<keyword evidence="4 8" id="KW-0312">Gluconeogenesis</keyword>
<dbReference type="GO" id="GO:0006096">
    <property type="term" value="P:glycolytic process"/>
    <property type="evidence" value="ECO:0007669"/>
    <property type="project" value="UniProtKB-UniRule"/>
</dbReference>
<comment type="caution">
    <text evidence="10">The sequence shown here is derived from an EMBL/GenBank/DDBJ whole genome shotgun (WGS) entry which is preliminary data.</text>
</comment>
<dbReference type="EMBL" id="MSCW01000007">
    <property type="protein sequence ID" value="ONF43235.1"/>
    <property type="molecule type" value="Genomic_DNA"/>
</dbReference>
<dbReference type="RefSeq" id="WP_076724712.1">
    <property type="nucleotide sequence ID" value="NZ_JABWTC010000004.1"/>
</dbReference>
<dbReference type="OrthoDB" id="9809429at2"/>
<dbReference type="FunFam" id="3.20.20.70:FF:000016">
    <property type="entry name" value="Triosephosphate isomerase"/>
    <property type="match status" value="1"/>
</dbReference>
<organism evidence="10 11">
    <name type="scientific">Marinobacter lutaoensis</name>
    <dbReference type="NCBI Taxonomy" id="135739"/>
    <lineage>
        <taxon>Bacteria</taxon>
        <taxon>Pseudomonadati</taxon>
        <taxon>Pseudomonadota</taxon>
        <taxon>Gammaproteobacteria</taxon>
        <taxon>Pseudomonadales</taxon>
        <taxon>Marinobacteraceae</taxon>
        <taxon>Marinobacter</taxon>
    </lineage>
</organism>
<evidence type="ECO:0000256" key="4">
    <source>
        <dbReference type="ARBA" id="ARBA00022432"/>
    </source>
</evidence>
<evidence type="ECO:0000256" key="8">
    <source>
        <dbReference type="HAMAP-Rule" id="MF_00147"/>
    </source>
</evidence>
<feature type="active site" description="Electrophile" evidence="8">
    <location>
        <position position="95"/>
    </location>
</feature>
<dbReference type="PANTHER" id="PTHR21139">
    <property type="entry name" value="TRIOSEPHOSPHATE ISOMERASE"/>
    <property type="match status" value="1"/>
</dbReference>
<dbReference type="Proteomes" id="UP000189339">
    <property type="component" value="Unassembled WGS sequence"/>
</dbReference>
<dbReference type="Gene3D" id="3.20.20.70">
    <property type="entry name" value="Aldolase class I"/>
    <property type="match status" value="1"/>
</dbReference>
<protein>
    <recommendedName>
        <fullName evidence="8 9">Triosephosphate isomerase</fullName>
        <shortName evidence="8">TIM</shortName>
        <shortName evidence="8">TPI</shortName>
        <ecNumber evidence="8 9">5.3.1.1</ecNumber>
    </recommendedName>
    <alternativeName>
        <fullName evidence="8">Triose-phosphate isomerase</fullName>
    </alternativeName>
</protein>
<gene>
    <name evidence="8" type="primary">tpiA</name>
    <name evidence="10" type="ORF">BTO32_11145</name>
</gene>
<dbReference type="GO" id="GO:0019563">
    <property type="term" value="P:glycerol catabolic process"/>
    <property type="evidence" value="ECO:0007669"/>
    <property type="project" value="TreeGrafter"/>
</dbReference>
<comment type="pathway">
    <text evidence="8 9">Carbohydrate biosynthesis; gluconeogenesis.</text>
</comment>
<dbReference type="GO" id="GO:0046166">
    <property type="term" value="P:glyceraldehyde-3-phosphate biosynthetic process"/>
    <property type="evidence" value="ECO:0007669"/>
    <property type="project" value="TreeGrafter"/>
</dbReference>
<keyword evidence="6 8" id="KW-0324">Glycolysis</keyword>
<comment type="subcellular location">
    <subcellularLocation>
        <location evidence="8 9">Cytoplasm</location>
    </subcellularLocation>
</comment>
<dbReference type="PANTHER" id="PTHR21139:SF42">
    <property type="entry name" value="TRIOSEPHOSPHATE ISOMERASE"/>
    <property type="match status" value="1"/>
</dbReference>
<keyword evidence="11" id="KW-1185">Reference proteome</keyword>
<keyword evidence="7 8" id="KW-0413">Isomerase</keyword>
<dbReference type="NCBIfam" id="TIGR00419">
    <property type="entry name" value="tim"/>
    <property type="match status" value="1"/>
</dbReference>